<evidence type="ECO:0000256" key="5">
    <source>
        <dbReference type="ARBA" id="ARBA00022756"/>
    </source>
</evidence>
<keyword evidence="7" id="KW-0460">Magnesium</keyword>
<dbReference type="CDD" id="cd03109">
    <property type="entry name" value="DTBS"/>
    <property type="match status" value="1"/>
</dbReference>
<keyword evidence="3" id="KW-0479">Metal-binding</keyword>
<dbReference type="PANTHER" id="PTHR43210">
    <property type="entry name" value="DETHIOBIOTIN SYNTHETASE"/>
    <property type="match status" value="1"/>
</dbReference>
<evidence type="ECO:0000313" key="10">
    <source>
        <dbReference type="Proteomes" id="UP000289022"/>
    </source>
</evidence>
<dbReference type="InterPro" id="IPR027417">
    <property type="entry name" value="P-loop_NTPase"/>
</dbReference>
<dbReference type="GO" id="GO:0004141">
    <property type="term" value="F:dethiobiotin synthase activity"/>
    <property type="evidence" value="ECO:0007669"/>
    <property type="project" value="InterPro"/>
</dbReference>
<dbReference type="Proteomes" id="UP000289022">
    <property type="component" value="Unassembled WGS sequence"/>
</dbReference>
<keyword evidence="1" id="KW-0963">Cytoplasm</keyword>
<evidence type="ECO:0000256" key="6">
    <source>
        <dbReference type="ARBA" id="ARBA00022840"/>
    </source>
</evidence>
<dbReference type="GO" id="GO:0000287">
    <property type="term" value="F:magnesium ion binding"/>
    <property type="evidence" value="ECO:0007669"/>
    <property type="project" value="InterPro"/>
</dbReference>
<organism evidence="9 10">
    <name type="scientific">Helicobacter pylori</name>
    <name type="common">Campylobacter pylori</name>
    <dbReference type="NCBI Taxonomy" id="210"/>
    <lineage>
        <taxon>Bacteria</taxon>
        <taxon>Pseudomonadati</taxon>
        <taxon>Campylobacterota</taxon>
        <taxon>Epsilonproteobacteria</taxon>
        <taxon>Campylobacterales</taxon>
        <taxon>Helicobacteraceae</taxon>
        <taxon>Helicobacter</taxon>
    </lineage>
</organism>
<gene>
    <name evidence="9" type="ORF">EC518_04570</name>
</gene>
<keyword evidence="2" id="KW-0436">Ligase</keyword>
<comment type="catalytic activity">
    <reaction evidence="8">
        <text>(7R,8S)-8-amino-7-(carboxyamino)nonanoate + ATP = (4R,5S)-dethiobiotin + ADP + phosphate + H(+)</text>
        <dbReference type="Rhea" id="RHEA:63684"/>
        <dbReference type="ChEBI" id="CHEBI:15378"/>
        <dbReference type="ChEBI" id="CHEBI:30616"/>
        <dbReference type="ChEBI" id="CHEBI:43474"/>
        <dbReference type="ChEBI" id="CHEBI:149470"/>
        <dbReference type="ChEBI" id="CHEBI:149473"/>
        <dbReference type="ChEBI" id="CHEBI:456216"/>
    </reaction>
</comment>
<keyword evidence="5" id="KW-0093">Biotin biosynthesis</keyword>
<evidence type="ECO:0000256" key="3">
    <source>
        <dbReference type="ARBA" id="ARBA00022723"/>
    </source>
</evidence>
<evidence type="ECO:0000256" key="8">
    <source>
        <dbReference type="ARBA" id="ARBA00047386"/>
    </source>
</evidence>
<dbReference type="InterPro" id="IPR004472">
    <property type="entry name" value="DTB_synth_BioD"/>
</dbReference>
<dbReference type="PANTHER" id="PTHR43210:SF2">
    <property type="entry name" value="ATP-DEPENDENT DETHIOBIOTIN SYNTHETASE BIOD 2"/>
    <property type="match status" value="1"/>
</dbReference>
<evidence type="ECO:0000256" key="1">
    <source>
        <dbReference type="ARBA" id="ARBA00022490"/>
    </source>
</evidence>
<evidence type="ECO:0000256" key="7">
    <source>
        <dbReference type="ARBA" id="ARBA00022842"/>
    </source>
</evidence>
<feature type="non-terminal residue" evidence="9">
    <location>
        <position position="53"/>
    </location>
</feature>
<dbReference type="Gene3D" id="3.40.50.300">
    <property type="entry name" value="P-loop containing nucleotide triphosphate hydrolases"/>
    <property type="match status" value="1"/>
</dbReference>
<proteinExistence type="predicted"/>
<dbReference type="SUPFAM" id="SSF52540">
    <property type="entry name" value="P-loop containing nucleoside triphosphate hydrolases"/>
    <property type="match status" value="1"/>
</dbReference>
<dbReference type="GO" id="GO:0005829">
    <property type="term" value="C:cytosol"/>
    <property type="evidence" value="ECO:0007669"/>
    <property type="project" value="TreeGrafter"/>
</dbReference>
<dbReference type="GO" id="GO:0005524">
    <property type="term" value="F:ATP binding"/>
    <property type="evidence" value="ECO:0007669"/>
    <property type="project" value="UniProtKB-KW"/>
</dbReference>
<name>A0A438XPR4_HELPX</name>
<dbReference type="AlphaFoldDB" id="A0A438XPR4"/>
<evidence type="ECO:0000256" key="2">
    <source>
        <dbReference type="ARBA" id="ARBA00022598"/>
    </source>
</evidence>
<protein>
    <submittedName>
        <fullName evidence="9">Dethiobiotin synthase</fullName>
    </submittedName>
</protein>
<keyword evidence="6" id="KW-0067">ATP-binding</keyword>
<accession>A0A438XPR4</accession>
<evidence type="ECO:0000313" key="9">
    <source>
        <dbReference type="EMBL" id="RVZ39857.1"/>
    </source>
</evidence>
<evidence type="ECO:0000256" key="4">
    <source>
        <dbReference type="ARBA" id="ARBA00022741"/>
    </source>
</evidence>
<sequence>MLFISATNTNAGKTTCARLLAKYCNACGVRTILLKPIETGVNDAINHSSDAHL</sequence>
<reference evidence="9 10" key="1">
    <citation type="submission" date="2018-11" db="EMBL/GenBank/DDBJ databases">
        <title>Genetic determinants and prediction of antibiotic resistance phenotypes in Helicobacter pylori.</title>
        <authorList>
            <person name="Wagner K."/>
        </authorList>
    </citation>
    <scope>NUCLEOTIDE SEQUENCE [LARGE SCALE GENOMIC DNA]</scope>
    <source>
        <strain evidence="9 10">ZH70</strain>
    </source>
</reference>
<comment type="caution">
    <text evidence="9">The sequence shown here is derived from an EMBL/GenBank/DDBJ whole genome shotgun (WGS) entry which is preliminary data.</text>
</comment>
<dbReference type="GO" id="GO:0009102">
    <property type="term" value="P:biotin biosynthetic process"/>
    <property type="evidence" value="ECO:0007669"/>
    <property type="project" value="UniProtKB-KW"/>
</dbReference>
<dbReference type="EMBL" id="RJGP01000167">
    <property type="protein sequence ID" value="RVZ39857.1"/>
    <property type="molecule type" value="Genomic_DNA"/>
</dbReference>
<keyword evidence="4" id="KW-0547">Nucleotide-binding</keyword>